<feature type="transmembrane region" description="Helical" evidence="1">
    <location>
        <begin position="74"/>
        <end position="91"/>
    </location>
</feature>
<evidence type="ECO:0000256" key="1">
    <source>
        <dbReference type="SAM" id="Phobius"/>
    </source>
</evidence>
<reference evidence="3" key="1">
    <citation type="journal article" date="2019" name="Int. J. Syst. Evol. Microbiol.">
        <title>The Global Catalogue of Microorganisms (GCM) 10K type strain sequencing project: providing services to taxonomists for standard genome sequencing and annotation.</title>
        <authorList>
            <consortium name="The Broad Institute Genomics Platform"/>
            <consortium name="The Broad Institute Genome Sequencing Center for Infectious Disease"/>
            <person name="Wu L."/>
            <person name="Ma J."/>
        </authorList>
    </citation>
    <scope>NUCLEOTIDE SEQUENCE [LARGE SCALE GENOMIC DNA]</scope>
    <source>
        <strain evidence="3">JCM 17923</strain>
    </source>
</reference>
<name>A0ABP8IEW8_9BACT</name>
<protein>
    <submittedName>
        <fullName evidence="2">Uncharacterized protein</fullName>
    </submittedName>
</protein>
<feature type="transmembrane region" description="Helical" evidence="1">
    <location>
        <begin position="111"/>
        <end position="129"/>
    </location>
</feature>
<dbReference type="EMBL" id="BAABGZ010000023">
    <property type="protein sequence ID" value="GAA4357371.1"/>
    <property type="molecule type" value="Genomic_DNA"/>
</dbReference>
<evidence type="ECO:0000313" key="3">
    <source>
        <dbReference type="Proteomes" id="UP001501153"/>
    </source>
</evidence>
<proteinExistence type="predicted"/>
<comment type="caution">
    <text evidence="2">The sequence shown here is derived from an EMBL/GenBank/DDBJ whole genome shotgun (WGS) entry which is preliminary data.</text>
</comment>
<organism evidence="2 3">
    <name type="scientific">Hymenobacter saemangeumensis</name>
    <dbReference type="NCBI Taxonomy" id="1084522"/>
    <lineage>
        <taxon>Bacteria</taxon>
        <taxon>Pseudomonadati</taxon>
        <taxon>Bacteroidota</taxon>
        <taxon>Cytophagia</taxon>
        <taxon>Cytophagales</taxon>
        <taxon>Hymenobacteraceae</taxon>
        <taxon>Hymenobacter</taxon>
    </lineage>
</organism>
<sequence length="152" mass="17211">MPHSHSHALPQPPKLSRFGRALAALQVAKETLTIVVLGLPLIKAVPLALLTALPGVVLYALHWHLVLGRPERRFAVVVWGFTLIDELWGLLLFREFESPTMGQVRMLHGSYFLGLGIILTALAELAWRWQRRRVKARRNVHHQALQAARSRQ</sequence>
<keyword evidence="1" id="KW-0472">Membrane</keyword>
<feature type="transmembrane region" description="Helical" evidence="1">
    <location>
        <begin position="48"/>
        <end position="67"/>
    </location>
</feature>
<keyword evidence="1" id="KW-0812">Transmembrane</keyword>
<evidence type="ECO:0000313" key="2">
    <source>
        <dbReference type="EMBL" id="GAA4357371.1"/>
    </source>
</evidence>
<gene>
    <name evidence="2" type="ORF">GCM10023185_22040</name>
</gene>
<keyword evidence="3" id="KW-1185">Reference proteome</keyword>
<dbReference type="Proteomes" id="UP001501153">
    <property type="component" value="Unassembled WGS sequence"/>
</dbReference>
<accession>A0ABP8IEW8</accession>
<dbReference type="RefSeq" id="WP_345236098.1">
    <property type="nucleotide sequence ID" value="NZ_BAABGZ010000023.1"/>
</dbReference>
<keyword evidence="1" id="KW-1133">Transmembrane helix</keyword>